<keyword evidence="7" id="KW-0997">Cell inner membrane</keyword>
<feature type="domain" description="Tripartite ATP-independent periplasmic transporters DctQ component" evidence="8">
    <location>
        <begin position="32"/>
        <end position="154"/>
    </location>
</feature>
<organism evidence="9 10">
    <name type="scientific">Pseudoroseomonas ludipueritiae</name>
    <dbReference type="NCBI Taxonomy" id="198093"/>
    <lineage>
        <taxon>Bacteria</taxon>
        <taxon>Pseudomonadati</taxon>
        <taxon>Pseudomonadota</taxon>
        <taxon>Alphaproteobacteria</taxon>
        <taxon>Acetobacterales</taxon>
        <taxon>Acetobacteraceae</taxon>
        <taxon>Pseudoroseomonas</taxon>
    </lineage>
</organism>
<keyword evidence="4 7" id="KW-0812">Transmembrane</keyword>
<evidence type="ECO:0000256" key="4">
    <source>
        <dbReference type="ARBA" id="ARBA00022692"/>
    </source>
</evidence>
<dbReference type="InterPro" id="IPR055348">
    <property type="entry name" value="DctQ"/>
</dbReference>
<evidence type="ECO:0000256" key="2">
    <source>
        <dbReference type="ARBA" id="ARBA00022448"/>
    </source>
</evidence>
<comment type="caution">
    <text evidence="7">Lacks conserved residue(s) required for the propagation of feature annotation.</text>
</comment>
<evidence type="ECO:0000256" key="6">
    <source>
        <dbReference type="ARBA" id="ARBA00023136"/>
    </source>
</evidence>
<comment type="subunit">
    <text evidence="7">The complex comprises the extracytoplasmic solute receptor protein and the two transmembrane proteins.</text>
</comment>
<keyword evidence="5 7" id="KW-1133">Transmembrane helix</keyword>
<feature type="transmembrane region" description="Helical" evidence="7">
    <location>
        <begin position="94"/>
        <end position="115"/>
    </location>
</feature>
<keyword evidence="10" id="KW-1185">Reference proteome</keyword>
<keyword evidence="3" id="KW-1003">Cell membrane</keyword>
<feature type="transmembrane region" description="Helical" evidence="7">
    <location>
        <begin position="53"/>
        <end position="73"/>
    </location>
</feature>
<evidence type="ECO:0000256" key="3">
    <source>
        <dbReference type="ARBA" id="ARBA00022475"/>
    </source>
</evidence>
<feature type="transmembrane region" description="Helical" evidence="7">
    <location>
        <begin position="135"/>
        <end position="154"/>
    </location>
</feature>
<sequence>MSAPAEPVPSGPVQRLATALALAAGAVLLATAGLTTASVLCRWLLGQPIPGDFELVSIGSGLGAFGFLAYGTLARSNILVDTATTWLPARVNRGIDAVWMLVWAVILLVLAERMAQGAMDTMGSGTTTMVLGLSTWWAIGIGAACLAATALVALRWCGWLLRGRG</sequence>
<comment type="similarity">
    <text evidence="7">Belongs to the TRAP transporter small permease family.</text>
</comment>
<comment type="caution">
    <text evidence="9">The sequence shown here is derived from an EMBL/GenBank/DDBJ whole genome shotgun (WGS) entry which is preliminary data.</text>
</comment>
<evidence type="ECO:0000256" key="5">
    <source>
        <dbReference type="ARBA" id="ARBA00022989"/>
    </source>
</evidence>
<accession>A0ABR7R993</accession>
<keyword evidence="6 7" id="KW-0472">Membrane</keyword>
<keyword evidence="2 7" id="KW-0813">Transport</keyword>
<name>A0ABR7R993_9PROT</name>
<dbReference type="Pfam" id="PF04290">
    <property type="entry name" value="DctQ"/>
    <property type="match status" value="1"/>
</dbReference>
<proteinExistence type="inferred from homology"/>
<reference evidence="9 10" key="1">
    <citation type="journal article" date="2009" name="Int. J. Syst. Evol. Microbiol.">
        <title>Transfer of Teichococcus ludipueritiae and Muricoccus roseus to the genus Roseomonas, as Roseomonas ludipueritiae comb. nov. and Roseomonas rosea comb. nov., respectively, and emended description of the genus Roseomonas.</title>
        <authorList>
            <person name="Sanchez-Porro C."/>
            <person name="Gallego V."/>
            <person name="Busse H.J."/>
            <person name="Kampfer P."/>
            <person name="Ventosa A."/>
        </authorList>
    </citation>
    <scope>NUCLEOTIDE SEQUENCE [LARGE SCALE GENOMIC DNA]</scope>
    <source>
        <strain evidence="9 10">DSM 14915</strain>
    </source>
</reference>
<dbReference type="EMBL" id="JACTUZ010000063">
    <property type="protein sequence ID" value="MBC9178127.1"/>
    <property type="molecule type" value="Genomic_DNA"/>
</dbReference>
<protein>
    <recommendedName>
        <fullName evidence="7">TRAP transporter small permease protein</fullName>
    </recommendedName>
</protein>
<evidence type="ECO:0000313" key="9">
    <source>
        <dbReference type="EMBL" id="MBC9178127.1"/>
    </source>
</evidence>
<evidence type="ECO:0000259" key="8">
    <source>
        <dbReference type="Pfam" id="PF04290"/>
    </source>
</evidence>
<comment type="function">
    <text evidence="7">Part of the tripartite ATP-independent periplasmic (TRAP) transport system.</text>
</comment>
<evidence type="ECO:0000256" key="1">
    <source>
        <dbReference type="ARBA" id="ARBA00004651"/>
    </source>
</evidence>
<evidence type="ECO:0000313" key="10">
    <source>
        <dbReference type="Proteomes" id="UP000603940"/>
    </source>
</evidence>
<comment type="subcellular location">
    <subcellularLocation>
        <location evidence="7">Cell inner membrane</location>
        <topology evidence="7">Multi-pass membrane protein</topology>
    </subcellularLocation>
    <subcellularLocation>
        <location evidence="1">Cell membrane</location>
        <topology evidence="1">Multi-pass membrane protein</topology>
    </subcellularLocation>
</comment>
<evidence type="ECO:0000256" key="7">
    <source>
        <dbReference type="RuleBase" id="RU369079"/>
    </source>
</evidence>
<dbReference type="Proteomes" id="UP000603940">
    <property type="component" value="Unassembled WGS sequence"/>
</dbReference>
<gene>
    <name evidence="9" type="ORF">IBL25_14370</name>
</gene>